<feature type="region of interest" description="Disordered" evidence="8">
    <location>
        <begin position="19"/>
        <end position="86"/>
    </location>
</feature>
<dbReference type="OrthoDB" id="40579at2759"/>
<keyword evidence="6" id="KW-0539">Nucleus</keyword>
<feature type="domain" description="C2H2-type" evidence="10">
    <location>
        <begin position="110"/>
        <end position="137"/>
    </location>
</feature>
<name>A0A2C5WUE4_9PEZI</name>
<dbReference type="Pfam" id="PF00096">
    <property type="entry name" value="zf-C2H2"/>
    <property type="match status" value="2"/>
</dbReference>
<dbReference type="STRING" id="1035309.A0A2C5WUE4"/>
<reference evidence="11 12" key="1">
    <citation type="journal article" date="2013" name="Fungal Biol.">
        <title>Analysis of microsatellite markers in the genome of the plant pathogen Ceratocystis fimbriata.</title>
        <authorList>
            <person name="Simpson M.C."/>
            <person name="Wilken P.M."/>
            <person name="Coetzee M.P."/>
            <person name="Wingfield M.J."/>
            <person name="Wingfield B.D."/>
        </authorList>
    </citation>
    <scope>NUCLEOTIDE SEQUENCE [LARGE SCALE GENOMIC DNA]</scope>
    <source>
        <strain evidence="11 12">CBS 114723</strain>
    </source>
</reference>
<keyword evidence="12" id="KW-1185">Reference proteome</keyword>
<dbReference type="SUPFAM" id="SSF57701">
    <property type="entry name" value="Zn2/Cys6 DNA-binding domain"/>
    <property type="match status" value="1"/>
</dbReference>
<sequence>MIDTVLPKSTVEFPSVSYDSVPAASLRGSSAPAPTTSDTANAFSTTVAASPTPPTSFTPSPGRHSTTRSKTDARAPTSSGPHVCPDCQRQYSRSEHLARHIQSHTLGKRFQCPDCGKAFARTDLLRRHAQSHKNEDGSKRRRTGAGAPRAGRVSHACKQCSTARVKCEEAKPCTRCRLRNLTCEYNANEAALALYNPHLKASTPGGLATTARSSLRQPLAGEREGEIEESTLEPAPRSMPELISGSKSTLKPGAQASSSVSPMRAPDGLENPSGRLLPIPVETLENSIPLENSQQQAQQQSQKQAQQQQQQNLAQPSDSVLFQLRQPEMPFSSMNLPGSDFYCPEASNNANTREIPGTQVTSLESRLGLGYASAPSYQRAHPIQQSPSEFLTQSAQDFQSQVLSSSTMVMPQSSVPPDEITSMPRLSCQMDVSQEMAESGISQSMSDVAHMSFSDFLRDMIYESQMDMHNAIDPSVFPALDFYSDTNLDLSETDYGLINSLNLDMELVPNNENSCSQEEGLNLIKFRHEFNFLWSCDFSGNCSDPGHSCWGDDPSQLDQRCQNNNSLLLVEESRKKLGSVFSDKISSECRDAVMSLLSQGHKMQDTVRKMSTSFPSLEALEGFAYIYLAECLQSLSNFIHFPTLKFSSQSPHWIASIIAYGAVLTPLPTVRRFGFAVQESVRITNGILVESKINKSLDLDLFQATVILQDLGMWSGNRAKMSAAESHITFPVSILRYQRKYQRLSYPIILVHPDDHGKVLESKWRQWSQQESWKRLVYHYVMKDAEVSLMATTTPRVSYEELNLPLPESKDLWLAKTATEWKELYLKCWSGQTSKLPSAVDLLKDVSLLTNHIDRLDIQLSMSIYLSGSATLSHQYHQLSGIQCSRPFVTRNLAGRSHNLLNERHQELCKELRDFQQMPFQWGPQNALLVQQKVMLHLQLMQLNVSINDVYLFTGREGEDQVRNSYVILRQWTRSPEAREALWHAGQTLRYAKMLPPGTLKDFWCITIVQAALAFWVYGIITKASKKPQENHTGSNSAVHLEDRDMGIRDNFVPHIPGCYVNEPLFLDGENNTAVMRYLSMGQGQPFIRGPAPRNPGGGDSNSNAMLQASPEDPCACVGLLYNIMMDNFGWDIGKVPLLVYNMINMMKRLSAIAARVHS</sequence>
<keyword evidence="3" id="KW-0862">Zinc</keyword>
<dbReference type="GO" id="GO:0003677">
    <property type="term" value="F:DNA binding"/>
    <property type="evidence" value="ECO:0007669"/>
    <property type="project" value="InterPro"/>
</dbReference>
<dbReference type="CDD" id="cd00067">
    <property type="entry name" value="GAL4"/>
    <property type="match status" value="1"/>
</dbReference>
<feature type="region of interest" description="Disordered" evidence="8">
    <location>
        <begin position="128"/>
        <end position="152"/>
    </location>
</feature>
<dbReference type="Pfam" id="PF00172">
    <property type="entry name" value="Zn_clus"/>
    <property type="match status" value="1"/>
</dbReference>
<dbReference type="Gene3D" id="3.30.160.60">
    <property type="entry name" value="Classic Zinc Finger"/>
    <property type="match status" value="2"/>
</dbReference>
<dbReference type="InterPro" id="IPR013087">
    <property type="entry name" value="Znf_C2H2_type"/>
</dbReference>
<dbReference type="GO" id="GO:0008270">
    <property type="term" value="F:zinc ion binding"/>
    <property type="evidence" value="ECO:0007669"/>
    <property type="project" value="UniProtKB-KW"/>
</dbReference>
<feature type="domain" description="Zn(2)-C6 fungal-type" evidence="9">
    <location>
        <begin position="156"/>
        <end position="185"/>
    </location>
</feature>
<keyword evidence="1" id="KW-0479">Metal-binding</keyword>
<evidence type="ECO:0000256" key="3">
    <source>
        <dbReference type="ARBA" id="ARBA00022833"/>
    </source>
</evidence>
<dbReference type="InterPro" id="IPR036236">
    <property type="entry name" value="Znf_C2H2_sf"/>
</dbReference>
<dbReference type="FunFam" id="3.30.160.60:FF:002343">
    <property type="entry name" value="Zinc finger protein 33A"/>
    <property type="match status" value="1"/>
</dbReference>
<evidence type="ECO:0000256" key="6">
    <source>
        <dbReference type="ARBA" id="ARBA00023242"/>
    </source>
</evidence>
<reference evidence="11 12" key="2">
    <citation type="journal article" date="2013" name="IMA Fungus">
        <title>IMA Genome-F 1: Ceratocystis fimbriata: Draft nuclear genome sequence for the plant pathogen, Ceratocystis fimbriata.</title>
        <authorList>
            <person name="Wilken P.M."/>
            <person name="Steenkamp E.T."/>
            <person name="Wingfield M.J."/>
            <person name="de Beer Z.W."/>
            <person name="Wingfield B.D."/>
        </authorList>
    </citation>
    <scope>NUCLEOTIDE SEQUENCE [LARGE SCALE GENOMIC DNA]</scope>
    <source>
        <strain evidence="11 12">CBS 114723</strain>
    </source>
</reference>
<evidence type="ECO:0000256" key="2">
    <source>
        <dbReference type="ARBA" id="ARBA00022771"/>
    </source>
</evidence>
<dbReference type="Pfam" id="PF04082">
    <property type="entry name" value="Fungal_trans"/>
    <property type="match status" value="1"/>
</dbReference>
<dbReference type="SUPFAM" id="SSF57667">
    <property type="entry name" value="beta-beta-alpha zinc fingers"/>
    <property type="match status" value="1"/>
</dbReference>
<dbReference type="PROSITE" id="PS50157">
    <property type="entry name" value="ZINC_FINGER_C2H2_2"/>
    <property type="match status" value="2"/>
</dbReference>
<protein>
    <submittedName>
        <fullName evidence="11">Zinc finger protein 497</fullName>
    </submittedName>
</protein>
<keyword evidence="5" id="KW-0804">Transcription</keyword>
<evidence type="ECO:0000256" key="7">
    <source>
        <dbReference type="PROSITE-ProRule" id="PRU00042"/>
    </source>
</evidence>
<comment type="caution">
    <text evidence="11">The sequence shown here is derived from an EMBL/GenBank/DDBJ whole genome shotgun (WGS) entry which is preliminary data.</text>
</comment>
<dbReference type="InterPro" id="IPR001138">
    <property type="entry name" value="Zn2Cys6_DnaBD"/>
</dbReference>
<accession>A0A2C5WUE4</accession>
<dbReference type="GO" id="GO:0000981">
    <property type="term" value="F:DNA-binding transcription factor activity, RNA polymerase II-specific"/>
    <property type="evidence" value="ECO:0007669"/>
    <property type="project" value="InterPro"/>
</dbReference>
<evidence type="ECO:0000256" key="4">
    <source>
        <dbReference type="ARBA" id="ARBA00023015"/>
    </source>
</evidence>
<evidence type="ECO:0000313" key="11">
    <source>
        <dbReference type="EMBL" id="PHH51158.1"/>
    </source>
</evidence>
<dbReference type="PROSITE" id="PS00463">
    <property type="entry name" value="ZN2_CY6_FUNGAL_1"/>
    <property type="match status" value="1"/>
</dbReference>
<dbReference type="PROSITE" id="PS50048">
    <property type="entry name" value="ZN2_CY6_FUNGAL_2"/>
    <property type="match status" value="1"/>
</dbReference>
<evidence type="ECO:0000256" key="5">
    <source>
        <dbReference type="ARBA" id="ARBA00023163"/>
    </source>
</evidence>
<dbReference type="PROSITE" id="PS00028">
    <property type="entry name" value="ZINC_FINGER_C2H2_1"/>
    <property type="match status" value="2"/>
</dbReference>
<evidence type="ECO:0000256" key="1">
    <source>
        <dbReference type="ARBA" id="ARBA00022723"/>
    </source>
</evidence>
<dbReference type="EMBL" id="APWK03000102">
    <property type="protein sequence ID" value="PHH51158.1"/>
    <property type="molecule type" value="Genomic_DNA"/>
</dbReference>
<gene>
    <name evidence="11" type="primary">ZNF497</name>
    <name evidence="11" type="ORF">CFIMG_006147RA</name>
</gene>
<evidence type="ECO:0000259" key="9">
    <source>
        <dbReference type="PROSITE" id="PS50048"/>
    </source>
</evidence>
<proteinExistence type="predicted"/>
<keyword evidence="2 7" id="KW-0863">Zinc-finger</keyword>
<evidence type="ECO:0000313" key="12">
    <source>
        <dbReference type="Proteomes" id="UP000222788"/>
    </source>
</evidence>
<feature type="compositionally biased region" description="Polar residues" evidence="8">
    <location>
        <begin position="32"/>
        <end position="41"/>
    </location>
</feature>
<dbReference type="PANTHER" id="PTHR47660:SF2">
    <property type="entry name" value="TRANSCRIPTION FACTOR WITH C2H2 AND ZN(2)-CYS(6) DNA BINDING DOMAIN (EUROFUNG)"/>
    <property type="match status" value="1"/>
</dbReference>
<dbReference type="Proteomes" id="UP000222788">
    <property type="component" value="Unassembled WGS sequence"/>
</dbReference>
<organism evidence="11 12">
    <name type="scientific">Ceratocystis fimbriata CBS 114723</name>
    <dbReference type="NCBI Taxonomy" id="1035309"/>
    <lineage>
        <taxon>Eukaryota</taxon>
        <taxon>Fungi</taxon>
        <taxon>Dikarya</taxon>
        <taxon>Ascomycota</taxon>
        <taxon>Pezizomycotina</taxon>
        <taxon>Sordariomycetes</taxon>
        <taxon>Hypocreomycetidae</taxon>
        <taxon>Microascales</taxon>
        <taxon>Ceratocystidaceae</taxon>
        <taxon>Ceratocystis</taxon>
    </lineage>
</organism>
<evidence type="ECO:0000256" key="8">
    <source>
        <dbReference type="SAM" id="MobiDB-lite"/>
    </source>
</evidence>
<dbReference type="InterPro" id="IPR007219">
    <property type="entry name" value="XnlR_reg_dom"/>
</dbReference>
<feature type="compositionally biased region" description="Polar residues" evidence="8">
    <location>
        <begin position="245"/>
        <end position="261"/>
    </location>
</feature>
<dbReference type="GO" id="GO:0006351">
    <property type="term" value="P:DNA-templated transcription"/>
    <property type="evidence" value="ECO:0007669"/>
    <property type="project" value="InterPro"/>
</dbReference>
<evidence type="ECO:0000259" key="10">
    <source>
        <dbReference type="PROSITE" id="PS50157"/>
    </source>
</evidence>
<dbReference type="PANTHER" id="PTHR47660">
    <property type="entry name" value="TRANSCRIPTION FACTOR WITH C2H2 AND ZN(2)-CYS(6) DNA BINDING DOMAIN (EUROFUNG)-RELATED-RELATED"/>
    <property type="match status" value="1"/>
</dbReference>
<dbReference type="SMART" id="SM00066">
    <property type="entry name" value="GAL4"/>
    <property type="match status" value="1"/>
</dbReference>
<feature type="region of interest" description="Disordered" evidence="8">
    <location>
        <begin position="202"/>
        <end position="277"/>
    </location>
</feature>
<dbReference type="SMART" id="SM00355">
    <property type="entry name" value="ZnF_C2H2"/>
    <property type="match status" value="2"/>
</dbReference>
<feature type="domain" description="C2H2-type" evidence="10">
    <location>
        <begin position="82"/>
        <end position="109"/>
    </location>
</feature>
<feature type="compositionally biased region" description="Low complexity" evidence="8">
    <location>
        <begin position="293"/>
        <end position="311"/>
    </location>
</feature>
<dbReference type="InterPro" id="IPR036864">
    <property type="entry name" value="Zn2-C6_fun-type_DNA-bd_sf"/>
</dbReference>
<feature type="region of interest" description="Disordered" evidence="8">
    <location>
        <begin position="291"/>
        <end position="316"/>
    </location>
</feature>
<dbReference type="Gene3D" id="4.10.240.10">
    <property type="entry name" value="Zn(2)-C6 fungal-type DNA-binding domain"/>
    <property type="match status" value="1"/>
</dbReference>
<dbReference type="AlphaFoldDB" id="A0A2C5WUE4"/>
<keyword evidence="4" id="KW-0805">Transcription regulation</keyword>